<dbReference type="Gene3D" id="1.10.510.10">
    <property type="entry name" value="Transferase(Phosphotransferase) domain 1"/>
    <property type="match status" value="1"/>
</dbReference>
<name>A0ABQ9Y3I6_9EUKA</name>
<dbReference type="InterPro" id="IPR011050">
    <property type="entry name" value="Pectin_lyase_fold/virulence"/>
</dbReference>
<keyword evidence="5" id="KW-1185">Reference proteome</keyword>
<evidence type="ECO:0000313" key="4">
    <source>
        <dbReference type="EMBL" id="KAK2958296.1"/>
    </source>
</evidence>
<dbReference type="InterPro" id="IPR011009">
    <property type="entry name" value="Kinase-like_dom_sf"/>
</dbReference>
<dbReference type="EMBL" id="JARBJD010000039">
    <property type="protein sequence ID" value="KAK2958296.1"/>
    <property type="molecule type" value="Genomic_DNA"/>
</dbReference>
<dbReference type="SUPFAM" id="SSF56112">
    <property type="entry name" value="Protein kinase-like (PK-like)"/>
    <property type="match status" value="1"/>
</dbReference>
<dbReference type="InterPro" id="IPR001245">
    <property type="entry name" value="Ser-Thr/Tyr_kinase_cat_dom"/>
</dbReference>
<evidence type="ECO:0000256" key="1">
    <source>
        <dbReference type="SAM" id="MobiDB-lite"/>
    </source>
</evidence>
<keyword evidence="2" id="KW-0812">Transmembrane</keyword>
<evidence type="ECO:0000256" key="2">
    <source>
        <dbReference type="SAM" id="Phobius"/>
    </source>
</evidence>
<evidence type="ECO:0000259" key="3">
    <source>
        <dbReference type="PROSITE" id="PS50011"/>
    </source>
</evidence>
<gene>
    <name evidence="4" type="ORF">BLNAU_6783</name>
</gene>
<dbReference type="Proteomes" id="UP001281761">
    <property type="component" value="Unassembled WGS sequence"/>
</dbReference>
<organism evidence="4 5">
    <name type="scientific">Blattamonas nauphoetae</name>
    <dbReference type="NCBI Taxonomy" id="2049346"/>
    <lineage>
        <taxon>Eukaryota</taxon>
        <taxon>Metamonada</taxon>
        <taxon>Preaxostyla</taxon>
        <taxon>Oxymonadida</taxon>
        <taxon>Blattamonas</taxon>
    </lineage>
</organism>
<dbReference type="Pfam" id="PF07714">
    <property type="entry name" value="PK_Tyr_Ser-Thr"/>
    <property type="match status" value="1"/>
</dbReference>
<feature type="compositionally biased region" description="Basic and acidic residues" evidence="1">
    <location>
        <begin position="1896"/>
        <end position="1916"/>
    </location>
</feature>
<comment type="caution">
    <text evidence="4">The sequence shown here is derived from an EMBL/GenBank/DDBJ whole genome shotgun (WGS) entry which is preliminary data.</text>
</comment>
<dbReference type="InterPro" id="IPR000719">
    <property type="entry name" value="Prot_kinase_dom"/>
</dbReference>
<reference evidence="4 5" key="1">
    <citation type="journal article" date="2022" name="bioRxiv">
        <title>Genomics of Preaxostyla Flagellates Illuminates Evolutionary Transitions and the Path Towards Mitochondrial Loss.</title>
        <authorList>
            <person name="Novak L.V.F."/>
            <person name="Treitli S.C."/>
            <person name="Pyrih J."/>
            <person name="Halakuc P."/>
            <person name="Pipaliya S.V."/>
            <person name="Vacek V."/>
            <person name="Brzon O."/>
            <person name="Soukal P."/>
            <person name="Eme L."/>
            <person name="Dacks J.B."/>
            <person name="Karnkowska A."/>
            <person name="Elias M."/>
            <person name="Hampl V."/>
        </authorList>
    </citation>
    <scope>NUCLEOTIDE SEQUENCE [LARGE SCALE GENOMIC DNA]</scope>
    <source>
        <strain evidence="4">NAU3</strain>
        <tissue evidence="4">Gut</tissue>
    </source>
</reference>
<accession>A0ABQ9Y3I6</accession>
<feature type="transmembrane region" description="Helical" evidence="2">
    <location>
        <begin position="1690"/>
        <end position="1713"/>
    </location>
</feature>
<sequence length="2086" mass="223576">MSSCQLVSRTGILLSIDSPSSQHPFKMPISSLFSSVRFQNVSLTPNLRSLSVPTLSQQMLDCDVSESSDHLYGSTVHNINVAGALYLAVSGAVLVIPESEGLATIRDCEFYGCEGANGGSVGLVRQLLTISGTSFSGSRATQKGGGMTLAHCTGTIVDCSFENNEAATANGGNDIFFEGSGSPSGLTFVSSSSLSNSPKGGFENAGVCTAWTELDALLPSSQAITSDGSVFLALEGQHENLSPVSSISDAIDEAGGLKLIRVMEGTFTAAELNLNQNVEMVGKGLGTDLTHQSILEVGVLLTSTVEASFGSFQLKPATTSSSIFSVSDSGAELKLDSVTISDLDSHSSPLFSLSGGTTTMTSSKVGSISAQSASIFAVSGSASLTLVSSVIRDITSSAPTIALTDTSSLTLTETLFVRVCRTAGNGAAVLESASGSLSGSAIFRFCRSDAGDVSVVKMTKGDSTSIAGNFLLQFNSGRDLSATQDVQLEGFTEEEETTILSSFVSKTTFTLQTSEASFSTQVDSTHVMSYEDADFALVADVFSAGMASLSVTFSGLSPTDLSPNQFSCSPSSEMTLKGTSTTMPTIIHSPHVGGPLFMGTEHSNIFLQLIRLKMLHSQKHPMIALAGSADDTSNLSLDLVVVTSDGQLCCGSFLHSTTEFNLAGVSFFDIHTTADSLITLNSAYDDNSYLTYSYSIETIPCSFTNISCSGDGMIHFDGVFLDASGLRATDCSAGNGGVLWINSRNLILPDSMFIRCSAQNGGALFIKSVETLECQQMYIDHCSAEMCGGGMFLTLDTFIDLASITFKQCHAGDGGGLFVDMSGDARLKYSYFTVLYDEDYTAYISFLFEGCTASNGGGQLSVNGSSSDPLCLKMTDEDQVFLPFFGGQLNSKGSDIFVHQSLVDSVGLENIVDSIKTSAWSSGVSSRDARTFCHVAIETGPNKIERFNMFPVLRTTGSGSSTKGCFLQQMGCQTLLQFSENFRPIDDKGQAVTTSILAYPALECKMRVTLSRQHFVVTAPEMEGLNPSDTRCYFNGAAEEDPSFCAFTLLEEATLELYDMSSEFFRHQIAHLVESTSLFLLDGLTITFRDDFESTLVLFEVSAGTLIMKDVHFLSLDWKGIFQHLNAPLIKLDQSPSLSNSEKKCSLHLSGCSFKDMHTAVGCSLIEMNMTSLCMIQYPSIENCVDVDDNPMRIIDVAGESLWKVITRQTWTEFPEASSSESGMFWSSDANPLFPELASHTLLVYLTLYKHYSIFTNAKNVDVAFCGNASFPCRTIEESVDHLTVDPQTTISVSESGLLSGIATFGTGGCLVLGQSDSGIPISVTEDARIVHSAQVGGTTLKLSSLNFNLPTTLSHSSLILGVSGTTSLEKCSFTSSVSIGFSLIEVTGGSVSLQSITFSSLQFSTTPCVLSSFSSASFSNVRLSNCVISEFVSATGDVSLPSVTVSACSFVGQTESPSNSKDVTCSWETGLVSLMNCTTFVEASHFTHLPQGAIIMKGGQLTLDDVVFSLNGVWTSDFASMRQNVQCNEGGTVVIDKEETEEMASQWISAPDCTVRGVGAKASMFVPTLLEKDSSSKQNKDKKSYSVSISGKLLIPCGLGLHVISVSEKKGVVVMKGETDLSLNAMTIPDWTETNMKFSLLLSEVDLDQTWEWRAMLSFGENERTPNYFVLKPSKEAIAKALGAQTLKWLIPLLVSLCVVALVIILAVFLILRRRKQKQTNGKDEEMQPELAEDKVAVEVEVEQPSEAIVAKPETNMTQANHQISLPTDNIQSQKLESRAHTVVEALKCGEKCEIEAVWKMDTLFNRLHGTERKNVDSVVVRRQLLKGLTHLVKEKPNSVALVSLNPHSIVLDGNDNVFIQLTPESNNQSLGETGSHTATTGQGLSDSAAKGTTKGHEGQRWEAPEVAESREKKREINTEKAAVFSLGLVLWELETGLVPFGEIDAGNAQRQLAAGTPPKMEHVSDEMRDVISQCLNVDTILRPTLASLSLTLDPADSPEAPEAAEADAMAGGPDRDLRDLLTPLIFLVLGIHFTIHNTGYFTTHQTFSSSFITHQTTLGTSTRLRAFHVVRSASMLDLCSTEQL</sequence>
<dbReference type="SUPFAM" id="SSF51126">
    <property type="entry name" value="Pectin lyase-like"/>
    <property type="match status" value="3"/>
</dbReference>
<evidence type="ECO:0000313" key="5">
    <source>
        <dbReference type="Proteomes" id="UP001281761"/>
    </source>
</evidence>
<keyword evidence="2" id="KW-1133">Transmembrane helix</keyword>
<dbReference type="PROSITE" id="PS50011">
    <property type="entry name" value="PROTEIN_KINASE_DOM"/>
    <property type="match status" value="1"/>
</dbReference>
<feature type="domain" description="Protein kinase" evidence="3">
    <location>
        <begin position="1654"/>
        <end position="1994"/>
    </location>
</feature>
<protein>
    <recommendedName>
        <fullName evidence="3">Protein kinase domain-containing protein</fullName>
    </recommendedName>
</protein>
<proteinExistence type="predicted"/>
<feature type="compositionally biased region" description="Polar residues" evidence="1">
    <location>
        <begin position="1867"/>
        <end position="1887"/>
    </location>
</feature>
<keyword evidence="2" id="KW-0472">Membrane</keyword>
<feature type="region of interest" description="Disordered" evidence="1">
    <location>
        <begin position="1867"/>
        <end position="1916"/>
    </location>
</feature>